<evidence type="ECO:0000256" key="13">
    <source>
        <dbReference type="SAM" id="Phobius"/>
    </source>
</evidence>
<dbReference type="InterPro" id="IPR014710">
    <property type="entry name" value="RmlC-like_jellyroll"/>
</dbReference>
<dbReference type="Gene3D" id="1.10.287.630">
    <property type="entry name" value="Helix hairpin bin"/>
    <property type="match status" value="1"/>
</dbReference>
<sequence>MSLRGRRSFSLPPPQSDEEEFIVPIREIRSFDGTFTGLPLNDELELRRDIGVPLDKTDEERGDDETQMILSPPKQAIVPSAYMIRQAQKEHVVGLSPIEELKIVQGEFQARAASKYPRFTLHSRLSTRLSTSFKRTPSGLSLINKIKPPIFKRKIVPRASDIMAEADLKHTLNKDVESMTPEQALSFVKDAAKTEFILKEQAVNSQTRALPWYMLHPTGKRRIRWDVATLVLLIYTSIYTPLSVAFPANIPANPFFSIFDDFLDVFFCLDVIINFITAFEYKGILESRIRYIIINYLRTWFFIDIIGAFPFHLLLYNVIANPTKLEIKIFQLIKLLRVSRTRRALRRLDYSILVRSKVSSLIKFFILVMVTSHWFSCFFFGMSSGDAAGWVAKLELNNSTFYAQYANSFYWSIMTMTTIGYGDVTGQTTNEQLFSIFAMVNGAWIFAYGITNVVAMVSNLNSNDTQFQLKMDRINSYMEARDLPLDLRTEIREFFFNTRLSADSKLRNETKILGELSALLRSKIALAINDSVLNKMPLFEGADHNFLMELALCMKMVCFPPHEEVIIEGEIGEEMFFIFRGVVEVLQGGRQIAVLGEQQYFGEMAILNKNCLRIATVVTLCFCELRMLTRDKFLLALTHYPSMRHRIAKFVHKRNQVARMAKANPESKQSMSNGDKISPLNPESHTSPNSAHIDTDNHDSKPIVSDGILHTPFLQQHSSKKLFTTQASTKRLNTSPTSNESKSRVHAHVDVSTKKLTELPRSGTRLSVPLPPKLEHNDSKRNLTSHAEGSRRNLLGQQGSVRKLQLQQRGSNRNILHQGSTRNLLTGGPQGSFRNLLLHDASIRSLVPSSSTKSFAGLYHSNSQTQFEPDEMSTMKRITSLDISYRDEQLMVSSTERMKRMMQKVTSHQEAIVGEISVLHKKFLEGRKQQESLRHELTLYRSLFGPIDEAIMNPNNRRNTIVDNVDKHLHKSVQASSLPDISNRRSSIVHHTIQGVDFKNLIYHEPVKKAPKVKKKTIQRSRTANGINLDGSLDEEFERIMRNLQH</sequence>
<dbReference type="GO" id="GO:0034702">
    <property type="term" value="C:monoatomic ion channel complex"/>
    <property type="evidence" value="ECO:0007669"/>
    <property type="project" value="UniProtKB-KW"/>
</dbReference>
<keyword evidence="3" id="KW-0633">Potassium transport</keyword>
<feature type="compositionally biased region" description="Basic and acidic residues" evidence="12">
    <location>
        <begin position="741"/>
        <end position="758"/>
    </location>
</feature>
<dbReference type="InterPro" id="IPR050818">
    <property type="entry name" value="KCNH_animal-type"/>
</dbReference>
<dbReference type="InterPro" id="IPR018488">
    <property type="entry name" value="cNMP-bd_CS"/>
</dbReference>
<evidence type="ECO:0000256" key="4">
    <source>
        <dbReference type="ARBA" id="ARBA00022692"/>
    </source>
</evidence>
<keyword evidence="6" id="KW-0851">Voltage-gated channel</keyword>
<evidence type="ECO:0000256" key="8">
    <source>
        <dbReference type="ARBA" id="ARBA00022989"/>
    </source>
</evidence>
<feature type="transmembrane region" description="Helical" evidence="13">
    <location>
        <begin position="300"/>
        <end position="319"/>
    </location>
</feature>
<feature type="transmembrane region" description="Helical" evidence="13">
    <location>
        <begin position="402"/>
        <end position="421"/>
    </location>
</feature>
<dbReference type="SUPFAM" id="SSF51206">
    <property type="entry name" value="cAMP-binding domain-like"/>
    <property type="match status" value="1"/>
</dbReference>
<evidence type="ECO:0000256" key="6">
    <source>
        <dbReference type="ARBA" id="ARBA00022882"/>
    </source>
</evidence>
<dbReference type="Pfam" id="PF00027">
    <property type="entry name" value="cNMP_binding"/>
    <property type="match status" value="1"/>
</dbReference>
<evidence type="ECO:0000313" key="15">
    <source>
        <dbReference type="EMBL" id="OQS04889.1"/>
    </source>
</evidence>
<feature type="region of interest" description="Disordered" evidence="12">
    <location>
        <begin position="658"/>
        <end position="705"/>
    </location>
</feature>
<dbReference type="CDD" id="cd00038">
    <property type="entry name" value="CAP_ED"/>
    <property type="match status" value="1"/>
</dbReference>
<feature type="domain" description="Cyclic nucleotide-binding" evidence="14">
    <location>
        <begin position="538"/>
        <end position="654"/>
    </location>
</feature>
<keyword evidence="7" id="KW-0630">Potassium</keyword>
<evidence type="ECO:0000259" key="14">
    <source>
        <dbReference type="PROSITE" id="PS50042"/>
    </source>
</evidence>
<feature type="compositionally biased region" description="Polar residues" evidence="12">
    <location>
        <begin position="666"/>
        <end position="692"/>
    </location>
</feature>
<feature type="region of interest" description="Disordered" evidence="12">
    <location>
        <begin position="719"/>
        <end position="829"/>
    </location>
</feature>
<feature type="transmembrane region" description="Helical" evidence="13">
    <location>
        <begin position="223"/>
        <end position="242"/>
    </location>
</feature>
<evidence type="ECO:0000313" key="16">
    <source>
        <dbReference type="Proteomes" id="UP000243217"/>
    </source>
</evidence>
<feature type="compositionally biased region" description="Polar residues" evidence="12">
    <location>
        <begin position="795"/>
        <end position="824"/>
    </location>
</feature>
<evidence type="ECO:0000256" key="10">
    <source>
        <dbReference type="ARBA" id="ARBA00023136"/>
    </source>
</evidence>
<evidence type="ECO:0000256" key="9">
    <source>
        <dbReference type="ARBA" id="ARBA00023065"/>
    </source>
</evidence>
<proteinExistence type="predicted"/>
<dbReference type="PRINTS" id="PR01463">
    <property type="entry name" value="EAGCHANLFMLY"/>
</dbReference>
<evidence type="ECO:0000256" key="7">
    <source>
        <dbReference type="ARBA" id="ARBA00022958"/>
    </source>
</evidence>
<dbReference type="Pfam" id="PF00520">
    <property type="entry name" value="Ion_trans"/>
    <property type="match status" value="1"/>
</dbReference>
<protein>
    <submittedName>
        <fullName evidence="15">Voltage-gated Ion Channel (VIC) Superfamily</fullName>
    </submittedName>
</protein>
<dbReference type="PANTHER" id="PTHR10217:SF435">
    <property type="entry name" value="POTASSIUM VOLTAGE-GATED CHANNEL PROTEIN EAG"/>
    <property type="match status" value="1"/>
</dbReference>
<dbReference type="InterPro" id="IPR018490">
    <property type="entry name" value="cNMP-bd_dom_sf"/>
</dbReference>
<feature type="transmembrane region" description="Helical" evidence="13">
    <location>
        <begin position="361"/>
        <end position="382"/>
    </location>
</feature>
<dbReference type="OrthoDB" id="426293at2759"/>
<dbReference type="PROSITE" id="PS50042">
    <property type="entry name" value="CNMP_BINDING_3"/>
    <property type="match status" value="1"/>
</dbReference>
<dbReference type="PROSITE" id="PS00888">
    <property type="entry name" value="CNMP_BINDING_1"/>
    <property type="match status" value="1"/>
</dbReference>
<evidence type="ECO:0000256" key="1">
    <source>
        <dbReference type="ARBA" id="ARBA00004141"/>
    </source>
</evidence>
<dbReference type="Proteomes" id="UP000243217">
    <property type="component" value="Unassembled WGS sequence"/>
</dbReference>
<keyword evidence="9" id="KW-0406">Ion transport</keyword>
<dbReference type="Gene3D" id="2.60.120.10">
    <property type="entry name" value="Jelly Rolls"/>
    <property type="match status" value="1"/>
</dbReference>
<evidence type="ECO:0000256" key="5">
    <source>
        <dbReference type="ARBA" id="ARBA00022826"/>
    </source>
</evidence>
<dbReference type="SUPFAM" id="SSF81324">
    <property type="entry name" value="Voltage-gated potassium channels"/>
    <property type="match status" value="1"/>
</dbReference>
<keyword evidence="8 13" id="KW-1133">Transmembrane helix</keyword>
<evidence type="ECO:0000256" key="3">
    <source>
        <dbReference type="ARBA" id="ARBA00022538"/>
    </source>
</evidence>
<keyword evidence="4 13" id="KW-0812">Transmembrane</keyword>
<evidence type="ECO:0000256" key="2">
    <source>
        <dbReference type="ARBA" id="ARBA00022448"/>
    </source>
</evidence>
<dbReference type="AlphaFoldDB" id="A0A1W0A3W3"/>
<dbReference type="InterPro" id="IPR005821">
    <property type="entry name" value="Ion_trans_dom"/>
</dbReference>
<feature type="compositionally biased region" description="Polar residues" evidence="12">
    <location>
        <begin position="719"/>
        <end position="740"/>
    </location>
</feature>
<comment type="subcellular location">
    <subcellularLocation>
        <location evidence="1">Membrane</location>
        <topology evidence="1">Multi-pass membrane protein</topology>
    </subcellularLocation>
</comment>
<evidence type="ECO:0000256" key="11">
    <source>
        <dbReference type="ARBA" id="ARBA00023303"/>
    </source>
</evidence>
<dbReference type="GO" id="GO:0042391">
    <property type="term" value="P:regulation of membrane potential"/>
    <property type="evidence" value="ECO:0007669"/>
    <property type="project" value="TreeGrafter"/>
</dbReference>
<comment type="caution">
    <text evidence="15">The sequence shown here is derived from an EMBL/GenBank/DDBJ whole genome shotgun (WGS) entry which is preliminary data.</text>
</comment>
<keyword evidence="16" id="KW-1185">Reference proteome</keyword>
<dbReference type="GO" id="GO:0005886">
    <property type="term" value="C:plasma membrane"/>
    <property type="evidence" value="ECO:0007669"/>
    <property type="project" value="TreeGrafter"/>
</dbReference>
<gene>
    <name evidence="15" type="ORF">THRCLA_02909</name>
</gene>
<keyword evidence="11" id="KW-0407">Ion channel</keyword>
<dbReference type="Gene3D" id="1.10.287.70">
    <property type="match status" value="1"/>
</dbReference>
<keyword evidence="2" id="KW-0813">Transport</keyword>
<accession>A0A1W0A3W3</accession>
<dbReference type="EMBL" id="JNBS01000535">
    <property type="protein sequence ID" value="OQS04889.1"/>
    <property type="molecule type" value="Genomic_DNA"/>
</dbReference>
<keyword evidence="10 13" id="KW-0472">Membrane</keyword>
<name>A0A1W0A3W3_9STRA</name>
<evidence type="ECO:0000256" key="12">
    <source>
        <dbReference type="SAM" id="MobiDB-lite"/>
    </source>
</evidence>
<dbReference type="GO" id="GO:0005249">
    <property type="term" value="F:voltage-gated potassium channel activity"/>
    <property type="evidence" value="ECO:0007669"/>
    <property type="project" value="InterPro"/>
</dbReference>
<dbReference type="SMART" id="SM00100">
    <property type="entry name" value="cNMP"/>
    <property type="match status" value="1"/>
</dbReference>
<dbReference type="InterPro" id="IPR003938">
    <property type="entry name" value="K_chnl_volt-dep_EAG/ELK/ERG"/>
</dbReference>
<dbReference type="InterPro" id="IPR000595">
    <property type="entry name" value="cNMP-bd_dom"/>
</dbReference>
<reference evidence="15 16" key="1">
    <citation type="journal article" date="2014" name="Genome Biol. Evol.">
        <title>The secreted proteins of Achlya hypogyna and Thraustotheca clavata identify the ancestral oomycete secretome and reveal gene acquisitions by horizontal gene transfer.</title>
        <authorList>
            <person name="Misner I."/>
            <person name="Blouin N."/>
            <person name="Leonard G."/>
            <person name="Richards T.A."/>
            <person name="Lane C.E."/>
        </authorList>
    </citation>
    <scope>NUCLEOTIDE SEQUENCE [LARGE SCALE GENOMIC DNA]</scope>
    <source>
        <strain evidence="15 16">ATCC 34112</strain>
    </source>
</reference>
<organism evidence="15 16">
    <name type="scientific">Thraustotheca clavata</name>
    <dbReference type="NCBI Taxonomy" id="74557"/>
    <lineage>
        <taxon>Eukaryota</taxon>
        <taxon>Sar</taxon>
        <taxon>Stramenopiles</taxon>
        <taxon>Oomycota</taxon>
        <taxon>Saprolegniomycetes</taxon>
        <taxon>Saprolegniales</taxon>
        <taxon>Achlyaceae</taxon>
        <taxon>Thraustotheca</taxon>
    </lineage>
</organism>
<keyword evidence="5" id="KW-0631">Potassium channel</keyword>
<dbReference type="PANTHER" id="PTHR10217">
    <property type="entry name" value="VOLTAGE AND LIGAND GATED POTASSIUM CHANNEL"/>
    <property type="match status" value="1"/>
</dbReference>
<feature type="transmembrane region" description="Helical" evidence="13">
    <location>
        <begin position="433"/>
        <end position="457"/>
    </location>
</feature>